<dbReference type="Proteomes" id="UP000250043">
    <property type="component" value="Unassembled WGS sequence"/>
</dbReference>
<dbReference type="EMBL" id="KV722452">
    <property type="protein sequence ID" value="OCH88447.1"/>
    <property type="molecule type" value="Genomic_DNA"/>
</dbReference>
<keyword evidence="1" id="KW-0732">Signal</keyword>
<name>A0A8E2AXI4_9APHY</name>
<dbReference type="AlphaFoldDB" id="A0A8E2AXI4"/>
<evidence type="ECO:0000313" key="2">
    <source>
        <dbReference type="EMBL" id="OCH88447.1"/>
    </source>
</evidence>
<proteinExistence type="predicted"/>
<reference evidence="2 3" key="1">
    <citation type="submission" date="2016-07" db="EMBL/GenBank/DDBJ databases">
        <title>Draft genome of the white-rot fungus Obba rivulosa 3A-2.</title>
        <authorList>
            <consortium name="DOE Joint Genome Institute"/>
            <person name="Miettinen O."/>
            <person name="Riley R."/>
            <person name="Acob R."/>
            <person name="Barry K."/>
            <person name="Cullen D."/>
            <person name="De Vries R."/>
            <person name="Hainaut M."/>
            <person name="Hatakka A."/>
            <person name="Henrissat B."/>
            <person name="Hilden K."/>
            <person name="Kuo R."/>
            <person name="Labutti K."/>
            <person name="Lipzen A."/>
            <person name="Makela M.R."/>
            <person name="Sandor L."/>
            <person name="Spatafora J.W."/>
            <person name="Grigoriev I.V."/>
            <person name="Hibbett D.S."/>
        </authorList>
    </citation>
    <scope>NUCLEOTIDE SEQUENCE [LARGE SCALE GENOMIC DNA]</scope>
    <source>
        <strain evidence="2 3">3A-2</strain>
    </source>
</reference>
<sequence length="148" mass="15593">MVYALWLAVFSLLAALAHGQMISIGAPAEYAAISAGSNITVQVVRPSTLTGSQEIALVIALNSCTEHPDNTCSSFDVTQDLGHVMYSGPFAPEYQSSEPDSQPAQNFTVLVPEGMPQGEAALTVSHFSLIGAGPYPSLEVKNITLIIQ</sequence>
<organism evidence="2 3">
    <name type="scientific">Obba rivulosa</name>
    <dbReference type="NCBI Taxonomy" id="1052685"/>
    <lineage>
        <taxon>Eukaryota</taxon>
        <taxon>Fungi</taxon>
        <taxon>Dikarya</taxon>
        <taxon>Basidiomycota</taxon>
        <taxon>Agaricomycotina</taxon>
        <taxon>Agaricomycetes</taxon>
        <taxon>Polyporales</taxon>
        <taxon>Gelatoporiaceae</taxon>
        <taxon>Obba</taxon>
    </lineage>
</organism>
<feature type="chain" id="PRO_5034276003" evidence="1">
    <location>
        <begin position="20"/>
        <end position="148"/>
    </location>
</feature>
<evidence type="ECO:0000256" key="1">
    <source>
        <dbReference type="SAM" id="SignalP"/>
    </source>
</evidence>
<keyword evidence="3" id="KW-1185">Reference proteome</keyword>
<protein>
    <submittedName>
        <fullName evidence="2">Uncharacterized protein</fullName>
    </submittedName>
</protein>
<gene>
    <name evidence="2" type="ORF">OBBRIDRAFT_86295</name>
</gene>
<feature type="signal peptide" evidence="1">
    <location>
        <begin position="1"/>
        <end position="19"/>
    </location>
</feature>
<dbReference type="OrthoDB" id="2841294at2759"/>
<accession>A0A8E2AXI4</accession>
<dbReference type="InterPro" id="IPR045469">
    <property type="entry name" value="Nis1"/>
</dbReference>
<dbReference type="Pfam" id="PF19271">
    <property type="entry name" value="Nis1"/>
    <property type="match status" value="1"/>
</dbReference>
<evidence type="ECO:0000313" key="3">
    <source>
        <dbReference type="Proteomes" id="UP000250043"/>
    </source>
</evidence>